<dbReference type="Proteomes" id="UP000557307">
    <property type="component" value="Unassembled WGS sequence"/>
</dbReference>
<organism evidence="7 8">
    <name type="scientific">Rhabdobacter roseus</name>
    <dbReference type="NCBI Taxonomy" id="1655419"/>
    <lineage>
        <taxon>Bacteria</taxon>
        <taxon>Pseudomonadati</taxon>
        <taxon>Bacteroidota</taxon>
        <taxon>Cytophagia</taxon>
        <taxon>Cytophagales</taxon>
        <taxon>Cytophagaceae</taxon>
        <taxon>Rhabdobacter</taxon>
    </lineage>
</organism>
<name>A0A840TKE7_9BACT</name>
<evidence type="ECO:0000256" key="4">
    <source>
        <dbReference type="ARBA" id="ARBA00023136"/>
    </source>
</evidence>
<dbReference type="PANTHER" id="PTHR11662:SF285">
    <property type="entry name" value="HEXURONATE TRANSPORTER"/>
    <property type="match status" value="1"/>
</dbReference>
<dbReference type="AlphaFoldDB" id="A0A840TKE7"/>
<dbReference type="SUPFAM" id="SSF103473">
    <property type="entry name" value="MFS general substrate transporter"/>
    <property type="match status" value="1"/>
</dbReference>
<proteinExistence type="predicted"/>
<keyword evidence="2 5" id="KW-0812">Transmembrane</keyword>
<keyword evidence="3 5" id="KW-1133">Transmembrane helix</keyword>
<feature type="transmembrane region" description="Helical" evidence="5">
    <location>
        <begin position="100"/>
        <end position="119"/>
    </location>
</feature>
<comment type="caution">
    <text evidence="7">The sequence shown here is derived from an EMBL/GenBank/DDBJ whole genome shotgun (WGS) entry which is preliminary data.</text>
</comment>
<feature type="transmembrane region" description="Helical" evidence="5">
    <location>
        <begin position="410"/>
        <end position="429"/>
    </location>
</feature>
<dbReference type="PANTHER" id="PTHR11662">
    <property type="entry name" value="SOLUTE CARRIER FAMILY 17"/>
    <property type="match status" value="1"/>
</dbReference>
<accession>A0A840TKE7</accession>
<evidence type="ECO:0000256" key="5">
    <source>
        <dbReference type="SAM" id="Phobius"/>
    </source>
</evidence>
<feature type="transmembrane region" description="Helical" evidence="5">
    <location>
        <begin position="244"/>
        <end position="263"/>
    </location>
</feature>
<feature type="domain" description="Major facilitator superfamily (MFS) profile" evidence="6">
    <location>
        <begin position="13"/>
        <end position="433"/>
    </location>
</feature>
<dbReference type="Gene3D" id="1.20.1250.20">
    <property type="entry name" value="MFS general substrate transporter like domains"/>
    <property type="match status" value="2"/>
</dbReference>
<comment type="subcellular location">
    <subcellularLocation>
        <location evidence="1">Membrane</location>
        <topology evidence="1">Multi-pass membrane protein</topology>
    </subcellularLocation>
</comment>
<feature type="transmembrane region" description="Helical" evidence="5">
    <location>
        <begin position="6"/>
        <end position="26"/>
    </location>
</feature>
<keyword evidence="4 5" id="KW-0472">Membrane</keyword>
<feature type="transmembrane region" description="Helical" evidence="5">
    <location>
        <begin position="185"/>
        <end position="203"/>
    </location>
</feature>
<dbReference type="InterPro" id="IPR011701">
    <property type="entry name" value="MFS"/>
</dbReference>
<dbReference type="PROSITE" id="PS50850">
    <property type="entry name" value="MFS"/>
    <property type="match status" value="1"/>
</dbReference>
<dbReference type="Pfam" id="PF07690">
    <property type="entry name" value="MFS_1"/>
    <property type="match status" value="1"/>
</dbReference>
<dbReference type="GO" id="GO:0016020">
    <property type="term" value="C:membrane"/>
    <property type="evidence" value="ECO:0007669"/>
    <property type="project" value="UniProtKB-SubCell"/>
</dbReference>
<feature type="transmembrane region" description="Helical" evidence="5">
    <location>
        <begin position="71"/>
        <end position="88"/>
    </location>
</feature>
<gene>
    <name evidence="7" type="ORF">HNQ92_000153</name>
</gene>
<dbReference type="InterPro" id="IPR036259">
    <property type="entry name" value="MFS_trans_sf"/>
</dbReference>
<feature type="transmembrane region" description="Helical" evidence="5">
    <location>
        <begin position="324"/>
        <end position="355"/>
    </location>
</feature>
<evidence type="ECO:0000256" key="1">
    <source>
        <dbReference type="ARBA" id="ARBA00004141"/>
    </source>
</evidence>
<protein>
    <submittedName>
        <fullName evidence="7">ACS family hexuronate transporter-like MFS transporter</fullName>
    </submittedName>
</protein>
<dbReference type="EMBL" id="JACHGF010000001">
    <property type="protein sequence ID" value="MBB5282032.1"/>
    <property type="molecule type" value="Genomic_DNA"/>
</dbReference>
<evidence type="ECO:0000313" key="7">
    <source>
        <dbReference type="EMBL" id="MBB5282032.1"/>
    </source>
</evidence>
<evidence type="ECO:0000313" key="8">
    <source>
        <dbReference type="Proteomes" id="UP000557307"/>
    </source>
</evidence>
<sequence>MTAKPIGSYRWRIVALLFFATVINYIDRNVLSFTMIDENFKKEMLGLPVDQPLTAAANATFKEQMGYVDSAFKLMYALGFLLIGWLIDKIGTKKGYSLGIFVWSVAGVLTAFIGSIGQLRFARGLLGLGEASNFPAAIKTVSEWFPKKERSLANGIFNAGTNVGVILTALTIPALTLAFGWRASFLITGALGFILLVFWWFLYSRPEENKKLSPEELAYIHSDPAEIMPDRIPWIKMLSYRQTWALMVGKFMADPIWWFYLTWLPDFFNSNDALDQKLDLKTIGVPFLIIYLVSDVGSVFFGWVSSKFMQMGWSLNKARKVTMLICAVCVVPIFFASLTNSVYVAVAIISLAASAHQGWSANLYTFGSDLFPKSMVASATGIGGMAGAIGGTLFAAASGLIIARFGYVPLFTIASVAYLLALGIIQLILPRLEPVKR</sequence>
<evidence type="ECO:0000259" key="6">
    <source>
        <dbReference type="PROSITE" id="PS50850"/>
    </source>
</evidence>
<dbReference type="RefSeq" id="WP_184169474.1">
    <property type="nucleotide sequence ID" value="NZ_JACHGF010000001.1"/>
</dbReference>
<reference evidence="7 8" key="1">
    <citation type="submission" date="2020-08" db="EMBL/GenBank/DDBJ databases">
        <title>Genomic Encyclopedia of Type Strains, Phase IV (KMG-IV): sequencing the most valuable type-strain genomes for metagenomic binning, comparative biology and taxonomic classification.</title>
        <authorList>
            <person name="Goeker M."/>
        </authorList>
    </citation>
    <scope>NUCLEOTIDE SEQUENCE [LARGE SCALE GENOMIC DNA]</scope>
    <source>
        <strain evidence="7 8">DSM 105074</strain>
    </source>
</reference>
<dbReference type="InterPro" id="IPR050382">
    <property type="entry name" value="MFS_Na/Anion_cotransporter"/>
</dbReference>
<evidence type="ECO:0000256" key="2">
    <source>
        <dbReference type="ARBA" id="ARBA00022692"/>
    </source>
</evidence>
<feature type="transmembrane region" description="Helical" evidence="5">
    <location>
        <begin position="283"/>
        <end position="304"/>
    </location>
</feature>
<keyword evidence="8" id="KW-1185">Reference proteome</keyword>
<feature type="transmembrane region" description="Helical" evidence="5">
    <location>
        <begin position="375"/>
        <end position="403"/>
    </location>
</feature>
<evidence type="ECO:0000256" key="3">
    <source>
        <dbReference type="ARBA" id="ARBA00022989"/>
    </source>
</evidence>
<dbReference type="CDD" id="cd17319">
    <property type="entry name" value="MFS_ExuT_GudP_like"/>
    <property type="match status" value="1"/>
</dbReference>
<dbReference type="InterPro" id="IPR020846">
    <property type="entry name" value="MFS_dom"/>
</dbReference>
<dbReference type="GO" id="GO:0015134">
    <property type="term" value="F:hexuronate transmembrane transporter activity"/>
    <property type="evidence" value="ECO:0007669"/>
    <property type="project" value="TreeGrafter"/>
</dbReference>